<dbReference type="EMBL" id="LR215729">
    <property type="protein sequence ID" value="VEV97189.1"/>
    <property type="molecule type" value="Genomic_DNA"/>
</dbReference>
<dbReference type="AlphaFoldDB" id="A0A653E370"/>
<reference evidence="1" key="1">
    <citation type="submission" date="2019-02" db="EMBL/GenBank/DDBJ databases">
        <authorList>
            <consortium name="Genoscope - CEA"/>
            <person name="William W."/>
        </authorList>
    </citation>
    <scope>NUCLEOTIDE SEQUENCE [LARGE SCALE GENOMIC DNA]</scope>
    <source>
        <strain evidence="1">YSy11</strain>
    </source>
</reference>
<gene>
    <name evidence="1" type="ORF">PMYSY11_2143</name>
</gene>
<proteinExistence type="predicted"/>
<organism evidence="1">
    <name type="scientific">Pseudomonas marincola</name>
    <dbReference type="NCBI Taxonomy" id="437900"/>
    <lineage>
        <taxon>Bacteria</taxon>
        <taxon>Pseudomonadati</taxon>
        <taxon>Pseudomonadota</taxon>
        <taxon>Gammaproteobacteria</taxon>
        <taxon>Pseudomonadales</taxon>
        <taxon>Pseudomonadaceae</taxon>
        <taxon>Pseudomonas</taxon>
    </lineage>
</organism>
<protein>
    <submittedName>
        <fullName evidence="1">Uncharacterized protein</fullName>
    </submittedName>
</protein>
<sequence length="57" mass="6455">MVFPFAPGFMLTRRAFFCIKTCQQFGQGVSYARFSRYVCTGVGLRSKRYGAAIARFS</sequence>
<accession>A0A653E370</accession>
<name>A0A653E370_9PSED</name>
<evidence type="ECO:0000313" key="1">
    <source>
        <dbReference type="EMBL" id="VEV97189.1"/>
    </source>
</evidence>